<reference evidence="1" key="1">
    <citation type="submission" date="2020-05" db="EMBL/GenBank/DDBJ databases">
        <title>Mycena genomes resolve the evolution of fungal bioluminescence.</title>
        <authorList>
            <person name="Tsai I.J."/>
        </authorList>
    </citation>
    <scope>NUCLEOTIDE SEQUENCE</scope>
    <source>
        <strain evidence="1">160909Yilan</strain>
    </source>
</reference>
<keyword evidence="2" id="KW-1185">Reference proteome</keyword>
<sequence>MSWINGCLSSTKFESSSYLRCLHQTNNPEGRKNQSPDFLYHDQPPARLRGAVVRRCRRGGYSRSDDAPALRGEIGFDYHYDNSPRPVQQAIFARQPRHAVRLGKPLTYEGGGRGYRADFERRCRGGIRSTSTASLARSPLRNGSSIGSRFCISGLQA</sequence>
<accession>A0A8H6WXY5</accession>
<dbReference type="OrthoDB" id="6079689at2759"/>
<name>A0A8H6WXY5_9AGAR</name>
<evidence type="ECO:0000313" key="2">
    <source>
        <dbReference type="Proteomes" id="UP000623467"/>
    </source>
</evidence>
<dbReference type="InterPro" id="IPR032466">
    <property type="entry name" value="Metal_Hydrolase"/>
</dbReference>
<dbReference type="Gene3D" id="3.20.20.140">
    <property type="entry name" value="Metal-dependent hydrolases"/>
    <property type="match status" value="1"/>
</dbReference>
<organism evidence="1 2">
    <name type="scientific">Mycena sanguinolenta</name>
    <dbReference type="NCBI Taxonomy" id="230812"/>
    <lineage>
        <taxon>Eukaryota</taxon>
        <taxon>Fungi</taxon>
        <taxon>Dikarya</taxon>
        <taxon>Basidiomycota</taxon>
        <taxon>Agaricomycotina</taxon>
        <taxon>Agaricomycetes</taxon>
        <taxon>Agaricomycetidae</taxon>
        <taxon>Agaricales</taxon>
        <taxon>Marasmiineae</taxon>
        <taxon>Mycenaceae</taxon>
        <taxon>Mycena</taxon>
    </lineage>
</organism>
<comment type="caution">
    <text evidence="1">The sequence shown here is derived from an EMBL/GenBank/DDBJ whole genome shotgun (WGS) entry which is preliminary data.</text>
</comment>
<dbReference type="EMBL" id="JACAZH010000067">
    <property type="protein sequence ID" value="KAF7330635.1"/>
    <property type="molecule type" value="Genomic_DNA"/>
</dbReference>
<evidence type="ECO:0000313" key="1">
    <source>
        <dbReference type="EMBL" id="KAF7330635.1"/>
    </source>
</evidence>
<dbReference type="SUPFAM" id="SSF51556">
    <property type="entry name" value="Metallo-dependent hydrolases"/>
    <property type="match status" value="1"/>
</dbReference>
<dbReference type="AlphaFoldDB" id="A0A8H6WXY5"/>
<protein>
    <submittedName>
        <fullName evidence="1">Putative deoxyribonuclease TATDN2</fullName>
    </submittedName>
</protein>
<proteinExistence type="predicted"/>
<gene>
    <name evidence="1" type="ORF">MSAN_02457500</name>
</gene>
<dbReference type="Proteomes" id="UP000623467">
    <property type="component" value="Unassembled WGS sequence"/>
</dbReference>